<reference evidence="2 3" key="1">
    <citation type="submission" date="2021-05" db="EMBL/GenBank/DDBJ databases">
        <title>Genome Assembly of Synthetic Allotetraploid Brassica napus Reveals Homoeologous Exchanges between Subgenomes.</title>
        <authorList>
            <person name="Davis J.T."/>
        </authorList>
    </citation>
    <scope>NUCLEOTIDE SEQUENCE [LARGE SCALE GENOMIC DNA]</scope>
    <source>
        <strain evidence="3">cv. Da-Ae</strain>
        <tissue evidence="2">Seedling</tissue>
    </source>
</reference>
<accession>A0ABQ7WW75</accession>
<feature type="compositionally biased region" description="Basic and acidic residues" evidence="1">
    <location>
        <begin position="17"/>
        <end position="29"/>
    </location>
</feature>
<keyword evidence="3" id="KW-1185">Reference proteome</keyword>
<feature type="region of interest" description="Disordered" evidence="1">
    <location>
        <begin position="1"/>
        <end position="60"/>
    </location>
</feature>
<dbReference type="Proteomes" id="UP000824890">
    <property type="component" value="Unassembled WGS sequence"/>
</dbReference>
<dbReference type="EMBL" id="JAGKQM010003124">
    <property type="protein sequence ID" value="KAH0826825.1"/>
    <property type="molecule type" value="Genomic_DNA"/>
</dbReference>
<evidence type="ECO:0000313" key="2">
    <source>
        <dbReference type="EMBL" id="KAH0826825.1"/>
    </source>
</evidence>
<feature type="compositionally biased region" description="Polar residues" evidence="1">
    <location>
        <begin position="1"/>
        <end position="13"/>
    </location>
</feature>
<proteinExistence type="predicted"/>
<dbReference type="Gene3D" id="3.40.50.2000">
    <property type="entry name" value="Glycogen Phosphorylase B"/>
    <property type="match status" value="1"/>
</dbReference>
<organism evidence="2 3">
    <name type="scientific">Brassica napus</name>
    <name type="common">Rape</name>
    <dbReference type="NCBI Taxonomy" id="3708"/>
    <lineage>
        <taxon>Eukaryota</taxon>
        <taxon>Viridiplantae</taxon>
        <taxon>Streptophyta</taxon>
        <taxon>Embryophyta</taxon>
        <taxon>Tracheophyta</taxon>
        <taxon>Spermatophyta</taxon>
        <taxon>Magnoliopsida</taxon>
        <taxon>eudicotyledons</taxon>
        <taxon>Gunneridae</taxon>
        <taxon>Pentapetalae</taxon>
        <taxon>rosids</taxon>
        <taxon>malvids</taxon>
        <taxon>Brassicales</taxon>
        <taxon>Brassicaceae</taxon>
        <taxon>Brassiceae</taxon>
        <taxon>Brassica</taxon>
    </lineage>
</organism>
<comment type="caution">
    <text evidence="2">The sequence shown here is derived from an EMBL/GenBank/DDBJ whole genome shotgun (WGS) entry which is preliminary data.</text>
</comment>
<name>A0ABQ7WW75_BRANA</name>
<evidence type="ECO:0008006" key="4">
    <source>
        <dbReference type="Google" id="ProtNLM"/>
    </source>
</evidence>
<gene>
    <name evidence="2" type="ORF">HID58_092543</name>
</gene>
<evidence type="ECO:0000256" key="1">
    <source>
        <dbReference type="SAM" id="MobiDB-lite"/>
    </source>
</evidence>
<evidence type="ECO:0000313" key="3">
    <source>
        <dbReference type="Proteomes" id="UP000824890"/>
    </source>
</evidence>
<protein>
    <recommendedName>
        <fullName evidence="4">IBB domain-containing protein</fullName>
    </recommendedName>
</protein>
<sequence>MPGDKYNSSSSHIPLSRTERLLRERELREKRRSNRARNPNEAVGSSENSDNDLRLEGDSSRQYVEQYLEGAAASARAHDNVCERQEVRPYNRQRLLVVANRLPVSAVRRGEDSWSLEISAGGLVSALLVNSLSSHPGYI</sequence>